<dbReference type="GeneID" id="92935159"/>
<protein>
    <submittedName>
        <fullName evidence="1">Uncharacterized protein</fullName>
    </submittedName>
</protein>
<dbReference type="HOGENOM" id="CLU_1881720_0_0_4"/>
<reference evidence="1 2" key="1">
    <citation type="journal article" date="2006" name="J. Bacteriol.">
        <title>Comparison of the genome sequence of the poultry pathogen Bordetella avium with those of B. bronchiseptica, B. pertussis, and B. parapertussis reveals extensive diversity in surface structures associated with host interaction.</title>
        <authorList>
            <person name="Sebaihia M."/>
            <person name="Preston A."/>
            <person name="Maskell D.J."/>
            <person name="Kuzmiak H."/>
            <person name="Connell T.D."/>
            <person name="King N.D."/>
            <person name="Orndorff P.E."/>
            <person name="Miyamoto D.M."/>
            <person name="Thomson N.R."/>
            <person name="Harris D."/>
            <person name="Goble A."/>
            <person name="Lord A."/>
            <person name="Murphy L."/>
            <person name="Quail M.A."/>
            <person name="Rutter S."/>
            <person name="Squares R."/>
            <person name="Squares S."/>
            <person name="Woodward J."/>
            <person name="Parkhill J."/>
            <person name="Temple L.M."/>
        </authorList>
    </citation>
    <scope>NUCLEOTIDE SEQUENCE [LARGE SCALE GENOMIC DNA]</scope>
    <source>
        <strain evidence="1 2">197N</strain>
    </source>
</reference>
<dbReference type="STRING" id="360910.BAV1778"/>
<dbReference type="RefSeq" id="WP_012417447.1">
    <property type="nucleotide sequence ID" value="NC_010645.1"/>
</dbReference>
<organism evidence="1 2">
    <name type="scientific">Bordetella avium (strain 197N)</name>
    <dbReference type="NCBI Taxonomy" id="360910"/>
    <lineage>
        <taxon>Bacteria</taxon>
        <taxon>Pseudomonadati</taxon>
        <taxon>Pseudomonadota</taxon>
        <taxon>Betaproteobacteria</taxon>
        <taxon>Burkholderiales</taxon>
        <taxon>Alcaligenaceae</taxon>
        <taxon>Bordetella</taxon>
    </lineage>
</organism>
<dbReference type="Proteomes" id="UP000001977">
    <property type="component" value="Chromosome"/>
</dbReference>
<dbReference type="AlphaFoldDB" id="Q2L0Z1"/>
<evidence type="ECO:0000313" key="2">
    <source>
        <dbReference type="Proteomes" id="UP000001977"/>
    </source>
</evidence>
<gene>
    <name evidence="1" type="ordered locus">BAV1778</name>
</gene>
<name>Q2L0Z1_BORA1</name>
<keyword evidence="2" id="KW-1185">Reference proteome</keyword>
<accession>Q2L0Z1</accession>
<dbReference type="KEGG" id="bav:BAV1778"/>
<dbReference type="EMBL" id="AM167904">
    <property type="protein sequence ID" value="CAJ49386.1"/>
    <property type="molecule type" value="Genomic_DNA"/>
</dbReference>
<dbReference type="OrthoDB" id="7066751at2"/>
<sequence length="135" mass="15427">MSKLGIWADYENKIVCNELRRQDLISHQDWVHDASYCAARFSAVTYQGYRAWALPCLALMRRSPRFARGVAAVVGWMVADIKYQKGLSKNSNLLGRAVSKAFFWPANWIIGNIIVSIKSINSYFFGIKEIINSKY</sequence>
<proteinExistence type="predicted"/>
<evidence type="ECO:0000313" key="1">
    <source>
        <dbReference type="EMBL" id="CAJ49386.1"/>
    </source>
</evidence>